<evidence type="ECO:0000313" key="16">
    <source>
        <dbReference type="Proteomes" id="UP001157133"/>
    </source>
</evidence>
<keyword evidence="11" id="KW-0479">Metal-binding</keyword>
<dbReference type="Proteomes" id="UP001157133">
    <property type="component" value="Unassembled WGS sequence"/>
</dbReference>
<comment type="subcellular location">
    <subcellularLocation>
        <location evidence="3">Cytoplasm</location>
    </subcellularLocation>
</comment>
<keyword evidence="16" id="KW-1185">Reference proteome</keyword>
<dbReference type="NCBIfam" id="TIGR01417">
    <property type="entry name" value="PTS_I_fam"/>
    <property type="match status" value="1"/>
</dbReference>
<comment type="cofactor">
    <cofactor evidence="2">
        <name>Mg(2+)</name>
        <dbReference type="ChEBI" id="CHEBI:18420"/>
    </cofactor>
</comment>
<dbReference type="Gene3D" id="1.10.274.10">
    <property type="entry name" value="PtsI, HPr-binding domain"/>
    <property type="match status" value="1"/>
</dbReference>
<dbReference type="InterPro" id="IPR003018">
    <property type="entry name" value="GAF"/>
</dbReference>
<keyword evidence="12" id="KW-0418">Kinase</keyword>
<dbReference type="InterPro" id="IPR008279">
    <property type="entry name" value="PEP-util_enz_mobile_dom"/>
</dbReference>
<evidence type="ECO:0000256" key="11">
    <source>
        <dbReference type="ARBA" id="ARBA00022723"/>
    </source>
</evidence>
<evidence type="ECO:0000256" key="4">
    <source>
        <dbReference type="ARBA" id="ARBA00007837"/>
    </source>
</evidence>
<dbReference type="EC" id="2.7.3.9" evidence="5"/>
<gene>
    <name evidence="15" type="primary">ptsI-1</name>
    <name evidence="15" type="ORF">theurythT_08430</name>
</gene>
<evidence type="ECO:0000256" key="10">
    <source>
        <dbReference type="ARBA" id="ARBA00022683"/>
    </source>
</evidence>
<evidence type="ECO:0000256" key="6">
    <source>
        <dbReference type="ARBA" id="ARBA00022448"/>
    </source>
</evidence>
<dbReference type="Pfam" id="PF00391">
    <property type="entry name" value="PEP-utilizers"/>
    <property type="match status" value="1"/>
</dbReference>
<dbReference type="Pfam" id="PF02896">
    <property type="entry name" value="PEP-utilizers_C"/>
    <property type="match status" value="1"/>
</dbReference>
<dbReference type="InterPro" id="IPR029016">
    <property type="entry name" value="GAF-like_dom_sf"/>
</dbReference>
<dbReference type="InterPro" id="IPR023151">
    <property type="entry name" value="PEP_util_CS"/>
</dbReference>
<evidence type="ECO:0000256" key="3">
    <source>
        <dbReference type="ARBA" id="ARBA00004496"/>
    </source>
</evidence>
<evidence type="ECO:0000256" key="1">
    <source>
        <dbReference type="ARBA" id="ARBA00000683"/>
    </source>
</evidence>
<dbReference type="Pfam" id="PF05524">
    <property type="entry name" value="PEP-utilisers_N"/>
    <property type="match status" value="1"/>
</dbReference>
<keyword evidence="9" id="KW-0808">Transferase</keyword>
<evidence type="ECO:0000256" key="7">
    <source>
        <dbReference type="ARBA" id="ARBA00022490"/>
    </source>
</evidence>
<keyword evidence="8" id="KW-0762">Sugar transport</keyword>
<comment type="caution">
    <text evidence="15">The sequence shown here is derived from an EMBL/GenBank/DDBJ whole genome shotgun (WGS) entry which is preliminary data.</text>
</comment>
<dbReference type="SUPFAM" id="SSF51621">
    <property type="entry name" value="Phosphoenolpyruvate/pyruvate domain"/>
    <property type="match status" value="1"/>
</dbReference>
<dbReference type="Gene3D" id="3.30.450.40">
    <property type="match status" value="1"/>
</dbReference>
<dbReference type="RefSeq" id="WP_284206724.1">
    <property type="nucleotide sequence ID" value="NZ_BSSU01000004.1"/>
</dbReference>
<dbReference type="PANTHER" id="PTHR46244">
    <property type="entry name" value="PHOSPHOENOLPYRUVATE-PROTEIN PHOSPHOTRANSFERASE"/>
    <property type="match status" value="1"/>
</dbReference>
<evidence type="ECO:0000259" key="14">
    <source>
        <dbReference type="SMART" id="SM00065"/>
    </source>
</evidence>
<dbReference type="Pfam" id="PF01590">
    <property type="entry name" value="GAF"/>
    <property type="match status" value="1"/>
</dbReference>
<dbReference type="SUPFAM" id="SSF55781">
    <property type="entry name" value="GAF domain-like"/>
    <property type="match status" value="1"/>
</dbReference>
<dbReference type="Gene3D" id="3.20.20.60">
    <property type="entry name" value="Phosphoenolpyruvate-binding domains"/>
    <property type="match status" value="1"/>
</dbReference>
<dbReference type="NCBIfam" id="NF008283">
    <property type="entry name" value="PRK11061.1"/>
    <property type="match status" value="1"/>
</dbReference>
<dbReference type="EMBL" id="BSSU01000004">
    <property type="protein sequence ID" value="GLX81391.1"/>
    <property type="molecule type" value="Genomic_DNA"/>
</dbReference>
<dbReference type="InterPro" id="IPR015813">
    <property type="entry name" value="Pyrv/PenolPyrv_kinase-like_dom"/>
</dbReference>
<dbReference type="InterPro" id="IPR000121">
    <property type="entry name" value="PEP_util_C"/>
</dbReference>
<dbReference type="PRINTS" id="PR01736">
    <property type="entry name" value="PHPHTRNFRASE"/>
</dbReference>
<dbReference type="SUPFAM" id="SSF47831">
    <property type="entry name" value="Enzyme I of the PEP:sugar phosphotransferase system HPr-binding (sub)domain"/>
    <property type="match status" value="1"/>
</dbReference>
<dbReference type="SUPFAM" id="SSF52009">
    <property type="entry name" value="Phosphohistidine domain"/>
    <property type="match status" value="1"/>
</dbReference>
<dbReference type="InterPro" id="IPR040442">
    <property type="entry name" value="Pyrv_kinase-like_dom_sf"/>
</dbReference>
<dbReference type="PROSITE" id="PS00742">
    <property type="entry name" value="PEP_ENZYMES_2"/>
    <property type="match status" value="1"/>
</dbReference>
<sequence length="754" mass="83832">MLTNLRRIVLEFSQAFELDKALDRMTSEVKRVMKTDCCSVHLADYQKQHFLLVASDGLAKQSLGQTRVGFSEGLIGLVGLREEPLNLADARNHPHFKVAPEVEEDDLNAFLGTPIIHQGQVLGVISIQQKQARHFTETEESFLVTLSAQLAASLANAKNRGWSSRHDNQHQVRPYIQGVAGSPGVAIAPVFVCQPKADLRNLSLHKSDDSKGQIELLKQAIRKTRQEFIDITEQLHGVVTDTSVDIFEMYKHLLESEQLGQEIHTTIEQGWCAQSALKIVIDAYVIQFESLEDEYVRERASDIRDLANRILQNLQQQDNRQEPLPETFILVAEEVTASMLADFQHKGLEGVVSLSGSNNSHAAILARALGVPAIMGLNNTNLTSFNNLDAIVDGYSGELFINPEDSLLNEYRHLVNEEIALIEKVKAVEHLPAVTTDGRKVELQLNAGLSSGFEHSKRAGATGIGLYRTEIPFMESRSFPSEQEQSIWYYNVLSSFERQSVTMRTLDIGGDKSLPYFPIKEDNPFLGWRGIRISIDHPELFLLQVRAMIRANVGCGNLEIMLPMIASVAEVDEAVRLINQAYFELCQELNENILKPKIGIMIEVPSAIFLMKELASKVDFFSVGSNDLTQYLLAVDRNNARVAHLYDAYHPSVIRALNEIAKQSQASLVPLSLCGELAGDAAGAVLLVAMGFDKLSMNPHNVGRIKWIIRHLSIAQAKNMLGHVLTLDNAKEIKNYLNEQLESIGLGGFVRAGM</sequence>
<comment type="catalytic activity">
    <reaction evidence="1">
        <text>L-histidyl-[protein] + phosphoenolpyruvate = N(pros)-phospho-L-histidyl-[protein] + pyruvate</text>
        <dbReference type="Rhea" id="RHEA:23880"/>
        <dbReference type="Rhea" id="RHEA-COMP:9745"/>
        <dbReference type="Rhea" id="RHEA-COMP:9746"/>
        <dbReference type="ChEBI" id="CHEBI:15361"/>
        <dbReference type="ChEBI" id="CHEBI:29979"/>
        <dbReference type="ChEBI" id="CHEBI:58702"/>
        <dbReference type="ChEBI" id="CHEBI:64837"/>
        <dbReference type="EC" id="2.7.3.9"/>
    </reaction>
</comment>
<evidence type="ECO:0000256" key="9">
    <source>
        <dbReference type="ARBA" id="ARBA00022679"/>
    </source>
</evidence>
<keyword evidence="13" id="KW-0460">Magnesium</keyword>
<dbReference type="InterPro" id="IPR050499">
    <property type="entry name" value="PEP-utilizing_PTS_enzyme"/>
</dbReference>
<accession>A0ABQ6H3E4</accession>
<feature type="domain" description="GAF" evidence="14">
    <location>
        <begin position="17"/>
        <end position="164"/>
    </location>
</feature>
<dbReference type="SMART" id="SM00065">
    <property type="entry name" value="GAF"/>
    <property type="match status" value="1"/>
</dbReference>
<dbReference type="InterPro" id="IPR036637">
    <property type="entry name" value="Phosphohistidine_dom_sf"/>
</dbReference>
<dbReference type="InterPro" id="IPR006318">
    <property type="entry name" value="PTS_EI-like"/>
</dbReference>
<keyword evidence="6" id="KW-0813">Transport</keyword>
<dbReference type="Gene3D" id="3.50.30.10">
    <property type="entry name" value="Phosphohistidine domain"/>
    <property type="match status" value="1"/>
</dbReference>
<keyword evidence="7" id="KW-0963">Cytoplasm</keyword>
<evidence type="ECO:0000256" key="5">
    <source>
        <dbReference type="ARBA" id="ARBA00012232"/>
    </source>
</evidence>
<evidence type="ECO:0000256" key="12">
    <source>
        <dbReference type="ARBA" id="ARBA00022777"/>
    </source>
</evidence>
<proteinExistence type="inferred from homology"/>
<evidence type="ECO:0000256" key="2">
    <source>
        <dbReference type="ARBA" id="ARBA00001946"/>
    </source>
</evidence>
<name>A0ABQ6H3E4_9GAMM</name>
<dbReference type="PANTHER" id="PTHR46244:SF1">
    <property type="entry name" value="PHOSPHOENOLPYRUVATE-DEPENDENT PHOSPHOTRANSFERASE SYSTEM"/>
    <property type="match status" value="1"/>
</dbReference>
<protein>
    <recommendedName>
        <fullName evidence="5">phosphoenolpyruvate--protein phosphotransferase</fullName>
        <ecNumber evidence="5">2.7.3.9</ecNumber>
    </recommendedName>
</protein>
<keyword evidence="10" id="KW-0598">Phosphotransferase system</keyword>
<reference evidence="15 16" key="1">
    <citation type="submission" date="2023-03" db="EMBL/GenBank/DDBJ databases">
        <title>Draft genome sequence of Thalassotalea eurytherma JCM 18482T.</title>
        <authorList>
            <person name="Sawabe T."/>
        </authorList>
    </citation>
    <scope>NUCLEOTIDE SEQUENCE [LARGE SCALE GENOMIC DNA]</scope>
    <source>
        <strain evidence="15 16">JCM 18482</strain>
    </source>
</reference>
<comment type="similarity">
    <text evidence="4">Belongs to the PEP-utilizing enzyme family.</text>
</comment>
<evidence type="ECO:0000256" key="8">
    <source>
        <dbReference type="ARBA" id="ARBA00022597"/>
    </source>
</evidence>
<evidence type="ECO:0000313" key="15">
    <source>
        <dbReference type="EMBL" id="GLX81391.1"/>
    </source>
</evidence>
<organism evidence="15 16">
    <name type="scientific">Thalassotalea eurytherma</name>
    <dbReference type="NCBI Taxonomy" id="1144278"/>
    <lineage>
        <taxon>Bacteria</taxon>
        <taxon>Pseudomonadati</taxon>
        <taxon>Pseudomonadota</taxon>
        <taxon>Gammaproteobacteria</taxon>
        <taxon>Alteromonadales</taxon>
        <taxon>Colwelliaceae</taxon>
        <taxon>Thalassotalea</taxon>
    </lineage>
</organism>
<evidence type="ECO:0000256" key="13">
    <source>
        <dbReference type="ARBA" id="ARBA00022842"/>
    </source>
</evidence>
<dbReference type="InterPro" id="IPR008731">
    <property type="entry name" value="PTS_EIN"/>
</dbReference>
<dbReference type="InterPro" id="IPR036618">
    <property type="entry name" value="PtsI_HPr-bd_sf"/>
</dbReference>